<protein>
    <submittedName>
        <fullName evidence="9">CoA pyrophosphatase</fullName>
    </submittedName>
</protein>
<comment type="caution">
    <text evidence="9">The sequence shown here is derived from an EMBL/GenBank/DDBJ whole genome shotgun (WGS) entry which is preliminary data.</text>
</comment>
<keyword evidence="5" id="KW-0460">Magnesium</keyword>
<dbReference type="PROSITE" id="PS51462">
    <property type="entry name" value="NUDIX"/>
    <property type="match status" value="1"/>
</dbReference>
<comment type="cofactor">
    <cofactor evidence="1">
        <name>Mn(2+)</name>
        <dbReference type="ChEBI" id="CHEBI:29035"/>
    </cofactor>
</comment>
<dbReference type="Pfam" id="PF00293">
    <property type="entry name" value="NUDIX"/>
    <property type="match status" value="1"/>
</dbReference>
<gene>
    <name evidence="9" type="ORF">NYO98_20750</name>
</gene>
<keyword evidence="4" id="KW-0378">Hydrolase</keyword>
<dbReference type="Proteomes" id="UP001074726">
    <property type="component" value="Unassembled WGS sequence"/>
</dbReference>
<dbReference type="EMBL" id="JAPPUX010000007">
    <property type="protein sequence ID" value="MCY4728722.1"/>
    <property type="molecule type" value="Genomic_DNA"/>
</dbReference>
<evidence type="ECO:0000256" key="2">
    <source>
        <dbReference type="ARBA" id="ARBA00001946"/>
    </source>
</evidence>
<reference evidence="9" key="1">
    <citation type="submission" date="2022-08" db="EMBL/GenBank/DDBJ databases">
        <title>Genome sequencing of Nocardioides sp. STR2.</title>
        <authorList>
            <person name="So Y."/>
        </authorList>
    </citation>
    <scope>NUCLEOTIDE SEQUENCE</scope>
    <source>
        <strain evidence="9">STR2</strain>
    </source>
</reference>
<dbReference type="InterPro" id="IPR000086">
    <property type="entry name" value="NUDIX_hydrolase_dom"/>
</dbReference>
<dbReference type="InterPro" id="IPR015797">
    <property type="entry name" value="NUDIX_hydrolase-like_dom_sf"/>
</dbReference>
<dbReference type="RefSeq" id="WP_268113784.1">
    <property type="nucleotide sequence ID" value="NZ_JAPPUX010000007.1"/>
</dbReference>
<keyword evidence="6" id="KW-0464">Manganese</keyword>
<evidence type="ECO:0000313" key="10">
    <source>
        <dbReference type="Proteomes" id="UP001074726"/>
    </source>
</evidence>
<sequence length="257" mass="28401">MNEGSAGRPGSLPRWLAPVVEAASTITVHELTRFMPPPDSDPRRGAVLMVFADRDADPAAPDDLAHRGELLLTERNHHMRSHPGQVSFPGGSLDEGETPVEAALREAHEEIGLVPAEVEVFGELPELWLPPSNFAVTPILGYWRDRGEVRIESPAEVHEIHHVAIADLLDPDNRITVRHPSGWLGPGFLIGAQRDVVLWGFTAGIIARLFSYLGWAQDWDRARVRDLPDHMLQGVPRGTDLAPNTPHDTPQNTRLEE</sequence>
<dbReference type="SUPFAM" id="SSF55811">
    <property type="entry name" value="Nudix"/>
    <property type="match status" value="1"/>
</dbReference>
<evidence type="ECO:0000256" key="7">
    <source>
        <dbReference type="SAM" id="MobiDB-lite"/>
    </source>
</evidence>
<keyword evidence="10" id="KW-1185">Reference proteome</keyword>
<organism evidence="9 10">
    <name type="scientific">Nocardioides pini</name>
    <dbReference type="NCBI Taxonomy" id="2975053"/>
    <lineage>
        <taxon>Bacteria</taxon>
        <taxon>Bacillati</taxon>
        <taxon>Actinomycetota</taxon>
        <taxon>Actinomycetes</taxon>
        <taxon>Propionibacteriales</taxon>
        <taxon>Nocardioidaceae</taxon>
        <taxon>Nocardioides</taxon>
    </lineage>
</organism>
<evidence type="ECO:0000256" key="4">
    <source>
        <dbReference type="ARBA" id="ARBA00022801"/>
    </source>
</evidence>
<evidence type="ECO:0000256" key="1">
    <source>
        <dbReference type="ARBA" id="ARBA00001936"/>
    </source>
</evidence>
<dbReference type="PANTHER" id="PTHR12992">
    <property type="entry name" value="NUDIX HYDROLASE"/>
    <property type="match status" value="1"/>
</dbReference>
<feature type="region of interest" description="Disordered" evidence="7">
    <location>
        <begin position="234"/>
        <end position="257"/>
    </location>
</feature>
<dbReference type="PANTHER" id="PTHR12992:SF11">
    <property type="entry name" value="MITOCHONDRIAL COENZYME A DIPHOSPHATASE NUDT8"/>
    <property type="match status" value="1"/>
</dbReference>
<evidence type="ECO:0000256" key="6">
    <source>
        <dbReference type="ARBA" id="ARBA00023211"/>
    </source>
</evidence>
<accession>A0ABT4CIC3</accession>
<proteinExistence type="predicted"/>
<comment type="cofactor">
    <cofactor evidence="2">
        <name>Mg(2+)</name>
        <dbReference type="ChEBI" id="CHEBI:18420"/>
    </cofactor>
</comment>
<evidence type="ECO:0000256" key="5">
    <source>
        <dbReference type="ARBA" id="ARBA00022842"/>
    </source>
</evidence>
<dbReference type="InterPro" id="IPR020084">
    <property type="entry name" value="NUDIX_hydrolase_CS"/>
</dbReference>
<dbReference type="Gene3D" id="3.90.79.10">
    <property type="entry name" value="Nucleoside Triphosphate Pyrophosphohydrolase"/>
    <property type="match status" value="1"/>
</dbReference>
<feature type="domain" description="Nudix hydrolase" evidence="8">
    <location>
        <begin position="42"/>
        <end position="190"/>
    </location>
</feature>
<dbReference type="InterPro" id="IPR045121">
    <property type="entry name" value="CoAse"/>
</dbReference>
<dbReference type="PROSITE" id="PS00893">
    <property type="entry name" value="NUDIX_BOX"/>
    <property type="match status" value="1"/>
</dbReference>
<dbReference type="CDD" id="cd03426">
    <property type="entry name" value="NUDIX_CoAse_Nudt7"/>
    <property type="match status" value="1"/>
</dbReference>
<evidence type="ECO:0000313" key="9">
    <source>
        <dbReference type="EMBL" id="MCY4728722.1"/>
    </source>
</evidence>
<keyword evidence="3" id="KW-0479">Metal-binding</keyword>
<name>A0ABT4CIC3_9ACTN</name>
<evidence type="ECO:0000259" key="8">
    <source>
        <dbReference type="PROSITE" id="PS51462"/>
    </source>
</evidence>
<evidence type="ECO:0000256" key="3">
    <source>
        <dbReference type="ARBA" id="ARBA00022723"/>
    </source>
</evidence>
<feature type="compositionally biased region" description="Polar residues" evidence="7">
    <location>
        <begin position="246"/>
        <end position="257"/>
    </location>
</feature>